<dbReference type="Proteomes" id="UP000825935">
    <property type="component" value="Chromosome 27"/>
</dbReference>
<gene>
    <name evidence="8" type="ORF">KP509_27G008200</name>
</gene>
<dbReference type="GO" id="GO:0043565">
    <property type="term" value="F:sequence-specific DNA binding"/>
    <property type="evidence" value="ECO:0007669"/>
    <property type="project" value="TreeGrafter"/>
</dbReference>
<proteinExistence type="predicted"/>
<reference evidence="8 9" key="1">
    <citation type="submission" date="2021-08" db="EMBL/GenBank/DDBJ databases">
        <title>WGS assembly of Ceratopteris richardii.</title>
        <authorList>
            <person name="Marchant D.B."/>
            <person name="Chen G."/>
            <person name="Jenkins J."/>
            <person name="Shu S."/>
            <person name="Leebens-Mack J."/>
            <person name="Grimwood J."/>
            <person name="Schmutz J."/>
            <person name="Soltis P."/>
            <person name="Soltis D."/>
            <person name="Chen Z.-H."/>
        </authorList>
    </citation>
    <scope>NUCLEOTIDE SEQUENCE [LARGE SCALE GENOMIC DNA]</scope>
    <source>
        <strain evidence="8">Whitten #5841</strain>
        <tissue evidence="8">Leaf</tissue>
    </source>
</reference>
<dbReference type="PANTHER" id="PTHR31072">
    <property type="entry name" value="TRANSCRIPTION FACTOR TCP4-RELATED"/>
    <property type="match status" value="1"/>
</dbReference>
<dbReference type="PROSITE" id="PS51369">
    <property type="entry name" value="TCP"/>
    <property type="match status" value="1"/>
</dbReference>
<evidence type="ECO:0000256" key="6">
    <source>
        <dbReference type="SAM" id="MobiDB-lite"/>
    </source>
</evidence>
<dbReference type="EMBL" id="CM035432">
    <property type="protein sequence ID" value="KAH7294578.1"/>
    <property type="molecule type" value="Genomic_DNA"/>
</dbReference>
<keyword evidence="9" id="KW-1185">Reference proteome</keyword>
<dbReference type="Pfam" id="PF03634">
    <property type="entry name" value="TCP"/>
    <property type="match status" value="1"/>
</dbReference>
<dbReference type="InterPro" id="IPR017887">
    <property type="entry name" value="TF_TCP_subgr"/>
</dbReference>
<dbReference type="PANTHER" id="PTHR31072:SF93">
    <property type="entry name" value="TRANSCRIPTION FACTOR TCP24"/>
    <property type="match status" value="1"/>
</dbReference>
<evidence type="ECO:0000256" key="1">
    <source>
        <dbReference type="ARBA" id="ARBA00004123"/>
    </source>
</evidence>
<organism evidence="8 9">
    <name type="scientific">Ceratopteris richardii</name>
    <name type="common">Triangle waterfern</name>
    <dbReference type="NCBI Taxonomy" id="49495"/>
    <lineage>
        <taxon>Eukaryota</taxon>
        <taxon>Viridiplantae</taxon>
        <taxon>Streptophyta</taxon>
        <taxon>Embryophyta</taxon>
        <taxon>Tracheophyta</taxon>
        <taxon>Polypodiopsida</taxon>
        <taxon>Polypodiidae</taxon>
        <taxon>Polypodiales</taxon>
        <taxon>Pteridineae</taxon>
        <taxon>Pteridaceae</taxon>
        <taxon>Parkerioideae</taxon>
        <taxon>Ceratopteris</taxon>
    </lineage>
</organism>
<accession>A0A8T2RG46</accession>
<evidence type="ECO:0000259" key="7">
    <source>
        <dbReference type="PROSITE" id="PS51369"/>
    </source>
</evidence>
<feature type="region of interest" description="Disordered" evidence="6">
    <location>
        <begin position="68"/>
        <end position="111"/>
    </location>
</feature>
<keyword evidence="4" id="KW-0804">Transcription</keyword>
<evidence type="ECO:0000313" key="9">
    <source>
        <dbReference type="Proteomes" id="UP000825935"/>
    </source>
</evidence>
<feature type="compositionally biased region" description="Low complexity" evidence="6">
    <location>
        <begin position="25"/>
        <end position="37"/>
    </location>
</feature>
<feature type="compositionally biased region" description="Basic and acidic residues" evidence="6">
    <location>
        <begin position="214"/>
        <end position="230"/>
    </location>
</feature>
<feature type="region of interest" description="Disordered" evidence="6">
    <location>
        <begin position="1"/>
        <end position="48"/>
    </location>
</feature>
<keyword evidence="2" id="KW-0805">Transcription regulation</keyword>
<comment type="subcellular location">
    <subcellularLocation>
        <location evidence="1">Nucleus</location>
    </subcellularLocation>
</comment>
<comment type="caution">
    <text evidence="8">The sequence shown here is derived from an EMBL/GenBank/DDBJ whole genome shotgun (WGS) entry which is preliminary data.</text>
</comment>
<feature type="domain" description="TCP" evidence="7">
    <location>
        <begin position="98"/>
        <end position="156"/>
    </location>
</feature>
<dbReference type="InterPro" id="IPR005333">
    <property type="entry name" value="Transcription_factor_TCP"/>
</dbReference>
<dbReference type="GO" id="GO:0005634">
    <property type="term" value="C:nucleus"/>
    <property type="evidence" value="ECO:0007669"/>
    <property type="project" value="UniProtKB-SubCell"/>
</dbReference>
<feature type="region of interest" description="Disordered" evidence="6">
    <location>
        <begin position="208"/>
        <end position="235"/>
    </location>
</feature>
<name>A0A8T2RG46_CERRI</name>
<evidence type="ECO:0000313" key="8">
    <source>
        <dbReference type="EMBL" id="KAH7294578.1"/>
    </source>
</evidence>
<dbReference type="OrthoDB" id="1927134at2759"/>
<dbReference type="GO" id="GO:0003700">
    <property type="term" value="F:DNA-binding transcription factor activity"/>
    <property type="evidence" value="ECO:0007669"/>
    <property type="project" value="InterPro"/>
</dbReference>
<dbReference type="AlphaFoldDB" id="A0A8T2RG46"/>
<protein>
    <recommendedName>
        <fullName evidence="7">TCP domain-containing protein</fullName>
    </recommendedName>
</protein>
<keyword evidence="5" id="KW-0539">Nucleus</keyword>
<evidence type="ECO:0000256" key="4">
    <source>
        <dbReference type="ARBA" id="ARBA00023163"/>
    </source>
</evidence>
<evidence type="ECO:0000256" key="5">
    <source>
        <dbReference type="ARBA" id="ARBA00023242"/>
    </source>
</evidence>
<sequence>MESTPADLSFNPMAKVSPFTKGFNSADTAPPSSSATAVSMENSPGSPISMRCKPFLTPTEVHPFTQLSNSVPLPPPPRSLHRASRCTVKKKRPIPRSSKDRHSKVPTAKGLRDRRVRLSASCALQIFDIQERLGLAQPSKAIDWLLEKAKPAIDNLETESHKHSADESSTSTVHCTSAVYEQEDSVECFLPFTVFPISAHSSSRATSSLSLSLEARRPKESKVSEAERSHKGTSNRPISCDFSLLL</sequence>
<evidence type="ECO:0000256" key="3">
    <source>
        <dbReference type="ARBA" id="ARBA00023125"/>
    </source>
</evidence>
<keyword evidence="3" id="KW-0238">DNA-binding</keyword>
<evidence type="ECO:0000256" key="2">
    <source>
        <dbReference type="ARBA" id="ARBA00023015"/>
    </source>
</evidence>
<feature type="compositionally biased region" description="Basic residues" evidence="6">
    <location>
        <begin position="79"/>
        <end position="104"/>
    </location>
</feature>